<keyword evidence="2" id="KW-1185">Reference proteome</keyword>
<dbReference type="Proteomes" id="UP001064971">
    <property type="component" value="Chromosome"/>
</dbReference>
<proteinExistence type="predicted"/>
<accession>A0ABM8AG55</accession>
<evidence type="ECO:0000313" key="1">
    <source>
        <dbReference type="EMBL" id="BDP42788.1"/>
    </source>
</evidence>
<organism evidence="1 2">
    <name type="scientific">Deinococcus aetherius</name>
    <dbReference type="NCBI Taxonomy" id="200252"/>
    <lineage>
        <taxon>Bacteria</taxon>
        <taxon>Thermotogati</taxon>
        <taxon>Deinococcota</taxon>
        <taxon>Deinococci</taxon>
        <taxon>Deinococcales</taxon>
        <taxon>Deinococcaceae</taxon>
        <taxon>Deinococcus</taxon>
    </lineage>
</organism>
<sequence length="245" mass="26240">MLAFGMRAARPSLQPLLALVALVTGTLSVAGTASLPAPGGWAARLGALLPQPGQIVQFMEQQPRLTLVELQRQVTRVGGSPDALRAVMVSAAKGEKPAYDERLGITRGEFERYLVFQPILSATGRVLKLPLSREGNRLRFGDAPGLGGVLRGLVLDLTTGELRTPEGFATRPRPVSVTTAPDRTLDIRGGFEWVIKGNSPVTQNGVNGQLQLLQLGGGQVIFSYYRLSMLHGIINEGGVIFGYTR</sequence>
<reference evidence="1" key="1">
    <citation type="submission" date="2022-07" db="EMBL/GenBank/DDBJ databases">
        <title>Complete Genome Sequence of the Radioresistant Bacterium Deinococcus aetherius ST0316, Isolated from the Air Dust collected in Lower Stratosphere above Japan.</title>
        <authorList>
            <person name="Satoh K."/>
            <person name="Hagiwara K."/>
            <person name="Katsumata K."/>
            <person name="Kubo A."/>
            <person name="Yokobori S."/>
            <person name="Yamagishi A."/>
            <person name="Oono Y."/>
            <person name="Narumi I."/>
        </authorList>
    </citation>
    <scope>NUCLEOTIDE SEQUENCE</scope>
    <source>
        <strain evidence="1">ST0316</strain>
    </source>
</reference>
<evidence type="ECO:0000313" key="2">
    <source>
        <dbReference type="Proteomes" id="UP001064971"/>
    </source>
</evidence>
<dbReference type="EMBL" id="AP026560">
    <property type="protein sequence ID" value="BDP42788.1"/>
    <property type="molecule type" value="Genomic_DNA"/>
</dbReference>
<protein>
    <submittedName>
        <fullName evidence="1">Uncharacterized protein</fullName>
    </submittedName>
</protein>
<gene>
    <name evidence="1" type="ORF">DAETH_27570</name>
</gene>
<name>A0ABM8AG55_9DEIO</name>